<name>A0AAV6H8Z5_9TELE</name>
<proteinExistence type="predicted"/>
<accession>A0AAV6H8Z5</accession>
<dbReference type="GO" id="GO:0005829">
    <property type="term" value="C:cytosol"/>
    <property type="evidence" value="ECO:0007669"/>
    <property type="project" value="GOC"/>
</dbReference>
<protein>
    <recommendedName>
        <fullName evidence="3">Huntingtin</fullName>
    </recommendedName>
</protein>
<evidence type="ECO:0000313" key="2">
    <source>
        <dbReference type="Proteomes" id="UP000823561"/>
    </source>
</evidence>
<dbReference type="EMBL" id="JADWDJ010000003">
    <property type="protein sequence ID" value="KAG5283849.1"/>
    <property type="molecule type" value="Genomic_DNA"/>
</dbReference>
<comment type="caution">
    <text evidence="1">The sequence shown here is derived from an EMBL/GenBank/DDBJ whole genome shotgun (WGS) entry which is preliminary data.</text>
</comment>
<dbReference type="AlphaFoldDB" id="A0AAV6H8Z5"/>
<gene>
    <name evidence="1" type="ORF">AALO_G00046820</name>
</gene>
<evidence type="ECO:0000313" key="1">
    <source>
        <dbReference type="EMBL" id="KAG5283849.1"/>
    </source>
</evidence>
<keyword evidence="2" id="KW-1185">Reference proteome</keyword>
<dbReference type="Proteomes" id="UP000823561">
    <property type="component" value="Chromosome 3"/>
</dbReference>
<dbReference type="GO" id="GO:0005802">
    <property type="term" value="C:trans-Golgi network"/>
    <property type="evidence" value="ECO:0007669"/>
    <property type="project" value="TreeGrafter"/>
</dbReference>
<sequence length="278" mass="30709">MLSSMALMWGGLGRSLSAEALSLSSSAGTRPPLSTKSSESRLTIVHLVKSLSSLRTDTILQLVKEVVKKPHQIKGDQWVSRSVSFFLAESTLARHPMLQFSYAFIQSLPAQSLHDNVLPLLSLLRESAQLNLAPPGHFLLLGILNDFVNRLPNIDNKRDTRELQEVTQRILEAVGGVAGSSLEQTSWLSRNLEVKAQPQVCLQEDQDDPEDNDLDAGQASAMVSSSAPSVYSVQALALLAEILAPLLDMVYRSDEKDKAVPLISRLMYYVYPYLKNHR</sequence>
<evidence type="ECO:0008006" key="3">
    <source>
        <dbReference type="Google" id="ProtNLM"/>
    </source>
</evidence>
<organism evidence="1 2">
    <name type="scientific">Alosa alosa</name>
    <name type="common">allis shad</name>
    <dbReference type="NCBI Taxonomy" id="278164"/>
    <lineage>
        <taxon>Eukaryota</taxon>
        <taxon>Metazoa</taxon>
        <taxon>Chordata</taxon>
        <taxon>Craniata</taxon>
        <taxon>Vertebrata</taxon>
        <taxon>Euteleostomi</taxon>
        <taxon>Actinopterygii</taxon>
        <taxon>Neopterygii</taxon>
        <taxon>Teleostei</taxon>
        <taxon>Clupei</taxon>
        <taxon>Clupeiformes</taxon>
        <taxon>Clupeoidei</taxon>
        <taxon>Clupeidae</taxon>
        <taxon>Alosa</taxon>
    </lineage>
</organism>
<dbReference type="GO" id="GO:0006895">
    <property type="term" value="P:Golgi to endosome transport"/>
    <property type="evidence" value="ECO:0007669"/>
    <property type="project" value="InterPro"/>
</dbReference>
<dbReference type="InterPro" id="IPR040314">
    <property type="entry name" value="DOP1"/>
</dbReference>
<dbReference type="GO" id="GO:0005768">
    <property type="term" value="C:endosome"/>
    <property type="evidence" value="ECO:0007669"/>
    <property type="project" value="TreeGrafter"/>
</dbReference>
<dbReference type="PANTHER" id="PTHR14042">
    <property type="entry name" value="DOPEY-RELATED"/>
    <property type="match status" value="1"/>
</dbReference>
<dbReference type="PANTHER" id="PTHR14042:SF23">
    <property type="entry name" value="PROTEIN DOPEY-2"/>
    <property type="match status" value="1"/>
</dbReference>
<reference evidence="1" key="1">
    <citation type="submission" date="2020-10" db="EMBL/GenBank/DDBJ databases">
        <title>Chromosome-scale genome assembly of the Allis shad, Alosa alosa.</title>
        <authorList>
            <person name="Margot Z."/>
            <person name="Christophe K."/>
            <person name="Cabau C."/>
            <person name="Louis A."/>
            <person name="Berthelot C."/>
            <person name="Parey E."/>
            <person name="Roest Crollius H."/>
            <person name="Montfort J."/>
            <person name="Robinson-Rechavi M."/>
            <person name="Bucao C."/>
            <person name="Bouchez O."/>
            <person name="Gislard M."/>
            <person name="Lluch J."/>
            <person name="Milhes M."/>
            <person name="Lampietro C."/>
            <person name="Lopez Roques C."/>
            <person name="Donnadieu C."/>
            <person name="Braasch I."/>
            <person name="Desvignes T."/>
            <person name="Postlethwait J."/>
            <person name="Bobe J."/>
            <person name="Guiguen Y."/>
        </authorList>
    </citation>
    <scope>NUCLEOTIDE SEQUENCE</scope>
    <source>
        <strain evidence="1">M-15738</strain>
        <tissue evidence="1">Blood</tissue>
    </source>
</reference>